<organism evidence="6 7">
    <name type="scientific">Methylorubrum suomiense</name>
    <dbReference type="NCBI Taxonomy" id="144191"/>
    <lineage>
        <taxon>Bacteria</taxon>
        <taxon>Pseudomonadati</taxon>
        <taxon>Pseudomonadota</taxon>
        <taxon>Alphaproteobacteria</taxon>
        <taxon>Hyphomicrobiales</taxon>
        <taxon>Methylobacteriaceae</taxon>
        <taxon>Methylorubrum</taxon>
    </lineage>
</organism>
<keyword evidence="3" id="KW-0238">DNA-binding</keyword>
<dbReference type="SUPFAM" id="SSF46785">
    <property type="entry name" value="Winged helix' DNA-binding domain"/>
    <property type="match status" value="1"/>
</dbReference>
<dbReference type="Pfam" id="PF00126">
    <property type="entry name" value="HTH_1"/>
    <property type="match status" value="1"/>
</dbReference>
<evidence type="ECO:0000313" key="7">
    <source>
        <dbReference type="Proteomes" id="UP001055093"/>
    </source>
</evidence>
<dbReference type="InterPro" id="IPR036388">
    <property type="entry name" value="WH-like_DNA-bd_sf"/>
</dbReference>
<evidence type="ECO:0000256" key="3">
    <source>
        <dbReference type="ARBA" id="ARBA00023125"/>
    </source>
</evidence>
<dbReference type="Proteomes" id="UP001055093">
    <property type="component" value="Unassembled WGS sequence"/>
</dbReference>
<dbReference type="SUPFAM" id="SSF53850">
    <property type="entry name" value="Periplasmic binding protein-like II"/>
    <property type="match status" value="1"/>
</dbReference>
<comment type="caution">
    <text evidence="6">The sequence shown here is derived from an EMBL/GenBank/DDBJ whole genome shotgun (WGS) entry which is preliminary data.</text>
</comment>
<dbReference type="Gene3D" id="1.10.10.10">
    <property type="entry name" value="Winged helix-like DNA-binding domain superfamily/Winged helix DNA-binding domain"/>
    <property type="match status" value="1"/>
</dbReference>
<evidence type="ECO:0000256" key="2">
    <source>
        <dbReference type="ARBA" id="ARBA00023015"/>
    </source>
</evidence>
<name>A0ABQ4UR76_9HYPH</name>
<dbReference type="InterPro" id="IPR036390">
    <property type="entry name" value="WH_DNA-bd_sf"/>
</dbReference>
<dbReference type="InterPro" id="IPR005119">
    <property type="entry name" value="LysR_subst-bd"/>
</dbReference>
<evidence type="ECO:0000256" key="4">
    <source>
        <dbReference type="ARBA" id="ARBA00023163"/>
    </source>
</evidence>
<gene>
    <name evidence="6" type="primary">dmlR_1</name>
    <name evidence="6" type="ORF">BGCPKDLD_0465</name>
</gene>
<dbReference type="PANTHER" id="PTHR30537">
    <property type="entry name" value="HTH-TYPE TRANSCRIPTIONAL REGULATOR"/>
    <property type="match status" value="1"/>
</dbReference>
<dbReference type="PANTHER" id="PTHR30537:SF5">
    <property type="entry name" value="HTH-TYPE TRANSCRIPTIONAL ACTIVATOR TTDR-RELATED"/>
    <property type="match status" value="1"/>
</dbReference>
<comment type="similarity">
    <text evidence="1">Belongs to the LysR transcriptional regulatory family.</text>
</comment>
<proteinExistence type="inferred from homology"/>
<protein>
    <submittedName>
        <fullName evidence="6">HTH-type transcriptional regulator DmlR</fullName>
    </submittedName>
</protein>
<feature type="domain" description="HTH lysR-type" evidence="5">
    <location>
        <begin position="9"/>
        <end position="62"/>
    </location>
</feature>
<dbReference type="PROSITE" id="PS50931">
    <property type="entry name" value="HTH_LYSR"/>
    <property type="match status" value="1"/>
</dbReference>
<dbReference type="Gene3D" id="3.40.190.290">
    <property type="match status" value="1"/>
</dbReference>
<keyword evidence="4" id="KW-0804">Transcription</keyword>
<dbReference type="CDD" id="cd08422">
    <property type="entry name" value="PBP2_CrgA_like"/>
    <property type="match status" value="1"/>
</dbReference>
<dbReference type="InterPro" id="IPR000847">
    <property type="entry name" value="LysR_HTH_N"/>
</dbReference>
<keyword evidence="2" id="KW-0805">Transcription regulation</keyword>
<sequence length="298" mass="32928">MTRASVLVDMEIFVEVAKHRSFSRAAVEIGIPISSLSRRLKRLEESIGVRLMDRTTRRITLTSYGEAFYAQAVRVVEEAQRAYDDVAADARGLRGLLKIVAHPNAWLLNSFASFISEYRSTNDLVEIQLDLSHGPIDLMGDRYDLAVMLEPPKESALIVRKMRDVENGIFAAPGYLEDWGRPHTPSDLADHHVIVSGQGSTWSLSREGETVSVAVAGPVSSNSPTLTHRLALEGHGLFASDILQAREDVESGALVQVMPAWKLETTSLYIVTTSRLLSARARSFIDFVLSQEIRPQAA</sequence>
<evidence type="ECO:0000259" key="5">
    <source>
        <dbReference type="PROSITE" id="PS50931"/>
    </source>
</evidence>
<reference evidence="6" key="1">
    <citation type="journal article" date="2021" name="Front. Microbiol.">
        <title>Comprehensive Comparative Genomics and Phenotyping of Methylobacterium Species.</title>
        <authorList>
            <person name="Alessa O."/>
            <person name="Ogura Y."/>
            <person name="Fujitani Y."/>
            <person name="Takami H."/>
            <person name="Hayashi T."/>
            <person name="Sahin N."/>
            <person name="Tani A."/>
        </authorList>
    </citation>
    <scope>NUCLEOTIDE SEQUENCE</scope>
    <source>
        <strain evidence="6">DSM 14458</strain>
    </source>
</reference>
<accession>A0ABQ4UR76</accession>
<dbReference type="RefSeq" id="WP_137828999.1">
    <property type="nucleotide sequence ID" value="NZ_BPRE01000001.1"/>
</dbReference>
<dbReference type="Pfam" id="PF03466">
    <property type="entry name" value="LysR_substrate"/>
    <property type="match status" value="1"/>
</dbReference>
<dbReference type="EMBL" id="BPRE01000001">
    <property type="protein sequence ID" value="GJE73898.1"/>
    <property type="molecule type" value="Genomic_DNA"/>
</dbReference>
<dbReference type="InterPro" id="IPR058163">
    <property type="entry name" value="LysR-type_TF_proteobact-type"/>
</dbReference>
<evidence type="ECO:0000313" key="6">
    <source>
        <dbReference type="EMBL" id="GJE73898.1"/>
    </source>
</evidence>
<keyword evidence="7" id="KW-1185">Reference proteome</keyword>
<evidence type="ECO:0000256" key="1">
    <source>
        <dbReference type="ARBA" id="ARBA00009437"/>
    </source>
</evidence>
<reference evidence="6" key="2">
    <citation type="submission" date="2021-08" db="EMBL/GenBank/DDBJ databases">
        <authorList>
            <person name="Tani A."/>
            <person name="Ola A."/>
            <person name="Ogura Y."/>
            <person name="Katsura K."/>
            <person name="Hayashi T."/>
        </authorList>
    </citation>
    <scope>NUCLEOTIDE SEQUENCE</scope>
    <source>
        <strain evidence="6">DSM 14458</strain>
    </source>
</reference>